<dbReference type="InterPro" id="IPR048395">
    <property type="entry name" value="Glyco_hydro_31_C"/>
</dbReference>
<name>A0A3P3U5D5_9BACL</name>
<dbReference type="GO" id="GO:0030246">
    <property type="term" value="F:carbohydrate binding"/>
    <property type="evidence" value="ECO:0007669"/>
    <property type="project" value="InterPro"/>
</dbReference>
<dbReference type="InterPro" id="IPR013780">
    <property type="entry name" value="Glyco_hydro_b"/>
</dbReference>
<dbReference type="SUPFAM" id="SSF51445">
    <property type="entry name" value="(Trans)glycosidases"/>
    <property type="match status" value="1"/>
</dbReference>
<evidence type="ECO:0000313" key="8">
    <source>
        <dbReference type="Proteomes" id="UP000267017"/>
    </source>
</evidence>
<comment type="similarity">
    <text evidence="1 2">Belongs to the glycosyl hydrolase 31 family.</text>
</comment>
<organism evidence="7 8">
    <name type="scientific">Paenibacillus oralis</name>
    <dbReference type="NCBI Taxonomy" id="2490856"/>
    <lineage>
        <taxon>Bacteria</taxon>
        <taxon>Bacillati</taxon>
        <taxon>Bacillota</taxon>
        <taxon>Bacilli</taxon>
        <taxon>Bacillales</taxon>
        <taxon>Paenibacillaceae</taxon>
        <taxon>Paenibacillus</taxon>
    </lineage>
</organism>
<dbReference type="Pfam" id="PF13802">
    <property type="entry name" value="Gal_mutarotas_2"/>
    <property type="match status" value="1"/>
</dbReference>
<dbReference type="Proteomes" id="UP000267017">
    <property type="component" value="Unassembled WGS sequence"/>
</dbReference>
<keyword evidence="2" id="KW-0378">Hydrolase</keyword>
<reference evidence="7 8" key="1">
    <citation type="submission" date="2018-11" db="EMBL/GenBank/DDBJ databases">
        <title>Genome sequencing of Paenibacillus sp. KCOM 3021 (= ChDC PVNT-B20).</title>
        <authorList>
            <person name="Kook J.-K."/>
            <person name="Park S.-N."/>
            <person name="Lim Y.K."/>
        </authorList>
    </citation>
    <scope>NUCLEOTIDE SEQUENCE [LARGE SCALE GENOMIC DNA]</scope>
    <source>
        <strain evidence="7 8">KCOM 3021</strain>
    </source>
</reference>
<dbReference type="InterPro" id="IPR033403">
    <property type="entry name" value="DUF5110"/>
</dbReference>
<proteinExistence type="inferred from homology"/>
<dbReference type="AlphaFoldDB" id="A0A3P3U5D5"/>
<feature type="domain" description="Glycoside hydrolase family 31 N-terminal" evidence="4">
    <location>
        <begin position="22"/>
        <end position="215"/>
    </location>
</feature>
<dbReference type="InterPro" id="IPR017853">
    <property type="entry name" value="GH"/>
</dbReference>
<accession>A0A3P3U5D5</accession>
<dbReference type="InterPro" id="IPR051816">
    <property type="entry name" value="Glycosyl_Hydrolase_31"/>
</dbReference>
<gene>
    <name evidence="7" type="ORF">EHV15_23670</name>
</gene>
<keyword evidence="2" id="KW-0326">Glycosidase</keyword>
<feature type="domain" description="DUF5110" evidence="5">
    <location>
        <begin position="718"/>
        <end position="785"/>
    </location>
</feature>
<dbReference type="Pfam" id="PF17137">
    <property type="entry name" value="DUF5110"/>
    <property type="match status" value="1"/>
</dbReference>
<dbReference type="EMBL" id="RRCN01000001">
    <property type="protein sequence ID" value="RRJ65581.1"/>
    <property type="molecule type" value="Genomic_DNA"/>
</dbReference>
<dbReference type="GO" id="GO:0004553">
    <property type="term" value="F:hydrolase activity, hydrolyzing O-glycosyl compounds"/>
    <property type="evidence" value="ECO:0007669"/>
    <property type="project" value="InterPro"/>
</dbReference>
<dbReference type="InterPro" id="IPR000322">
    <property type="entry name" value="Glyco_hydro_31_TIM"/>
</dbReference>
<sequence>MRLTHFHTEANGVTLNTSAGIMQIAFCTPGIARIRYTLDSEFSGKQSLMVVNRPERQDVQLKIADHSGHLEISTELLKVRVDKSTCAFSYWDSSGSLLAAEPSRGGKTLERTDVYRKIFDASAGGVDTDHGADGFRARAEGMNRIFDRQAYHTKLEFEWQAGEALYGLGSHEEGMMNLRGKHQYLYQQNMKAVIPALLSTRGYGILVDSYSYMSFHDDSFGSYIWTDVDDEMEFYFIYGPEFDQIIAGIRDLTGEAPMLPKWAYGYVQSKERYVSQEELIDTVQEYRRRGLPLDCIVLDWQSWTGELWGQKTLDPQRFPDPSEMMRKLHALNAKLMVSIWPIMKEGGENHREMSEHGFLLGNQATYDAFTDEARRLYWKQAHAGLFSHGIDAWWCDCSEPFEADWKGAVKPEPEQRMLMNTAEAKLYLDPEYINAYSLLHSKGIYEGQRSVTDGKRVVNLTRSAYAGQHRYGTVTWSGDISANWETLRKQIADGLNFCAAGSPFWTLDIGAFFVHNHKDLWFWNGDYNDGVADLGYRELYVRWFQLGACLPMFRSHGTDTPREIWQFGEPGEPFYDTLAKYLKLRYRLLPYIYSLAGAVAHHSYTMLRALAFDYREDARVHDIDDQFMLGPAFLVAPVTTAMYYGPGSRELQGVSKSRSVYLPAGEWYDYWTDERIEGGQTIEAKADLETLPLFVRAGSIIPVGPDVQYADEQPEAVIRLKVYPGKDAEFTLYEDEGDTYNYEAGAYSTIEMRWCESDRTLTIGGRTGSYDGMPEDRQFAVEIAGKSGQNIVSYQGAPVVVREDEIEV</sequence>
<dbReference type="Pfam" id="PF01055">
    <property type="entry name" value="Glyco_hydro_31_2nd"/>
    <property type="match status" value="1"/>
</dbReference>
<dbReference type="PANTHER" id="PTHR43863:SF2">
    <property type="entry name" value="MALTASE-GLUCOAMYLASE"/>
    <property type="match status" value="1"/>
</dbReference>
<dbReference type="SUPFAM" id="SSF51011">
    <property type="entry name" value="Glycosyl hydrolase domain"/>
    <property type="match status" value="1"/>
</dbReference>
<dbReference type="CDD" id="cd06591">
    <property type="entry name" value="GH31_xylosidase_XylS"/>
    <property type="match status" value="1"/>
</dbReference>
<dbReference type="RefSeq" id="WP_128633384.1">
    <property type="nucleotide sequence ID" value="NZ_RRCN01000001.1"/>
</dbReference>
<dbReference type="CDD" id="cd14752">
    <property type="entry name" value="GH31_N"/>
    <property type="match status" value="1"/>
</dbReference>
<comment type="caution">
    <text evidence="7">The sequence shown here is derived from an EMBL/GenBank/DDBJ whole genome shotgun (WGS) entry which is preliminary data.</text>
</comment>
<evidence type="ECO:0000256" key="1">
    <source>
        <dbReference type="ARBA" id="ARBA00007806"/>
    </source>
</evidence>
<feature type="domain" description="Glycoside hydrolase family 31 TIM barrel" evidence="3">
    <location>
        <begin position="257"/>
        <end position="595"/>
    </location>
</feature>
<dbReference type="Gene3D" id="3.20.20.80">
    <property type="entry name" value="Glycosidases"/>
    <property type="match status" value="1"/>
</dbReference>
<dbReference type="OrthoDB" id="176168at2"/>
<dbReference type="GO" id="GO:0005975">
    <property type="term" value="P:carbohydrate metabolic process"/>
    <property type="evidence" value="ECO:0007669"/>
    <property type="project" value="InterPro"/>
</dbReference>
<dbReference type="InterPro" id="IPR011013">
    <property type="entry name" value="Gal_mutarotase_sf_dom"/>
</dbReference>
<dbReference type="PANTHER" id="PTHR43863">
    <property type="entry name" value="HYDROLASE, PUTATIVE (AFU_ORTHOLOGUE AFUA_1G03140)-RELATED"/>
    <property type="match status" value="1"/>
</dbReference>
<dbReference type="Pfam" id="PF21365">
    <property type="entry name" value="Glyco_hydro_31_3rd"/>
    <property type="match status" value="1"/>
</dbReference>
<feature type="domain" description="Glycosyl hydrolase family 31 C-terminal" evidence="6">
    <location>
        <begin position="605"/>
        <end position="701"/>
    </location>
</feature>
<dbReference type="Gene3D" id="2.60.40.1180">
    <property type="entry name" value="Golgi alpha-mannosidase II"/>
    <property type="match status" value="2"/>
</dbReference>
<evidence type="ECO:0000259" key="5">
    <source>
        <dbReference type="Pfam" id="PF17137"/>
    </source>
</evidence>
<dbReference type="SUPFAM" id="SSF74650">
    <property type="entry name" value="Galactose mutarotase-like"/>
    <property type="match status" value="1"/>
</dbReference>
<dbReference type="InterPro" id="IPR025887">
    <property type="entry name" value="Glyco_hydro_31_N_dom"/>
</dbReference>
<evidence type="ECO:0000259" key="3">
    <source>
        <dbReference type="Pfam" id="PF01055"/>
    </source>
</evidence>
<protein>
    <submittedName>
        <fullName evidence="7">DUF5110 domain-containing protein</fullName>
    </submittedName>
</protein>
<evidence type="ECO:0000259" key="4">
    <source>
        <dbReference type="Pfam" id="PF13802"/>
    </source>
</evidence>
<evidence type="ECO:0000313" key="7">
    <source>
        <dbReference type="EMBL" id="RRJ65581.1"/>
    </source>
</evidence>
<keyword evidence="8" id="KW-1185">Reference proteome</keyword>
<evidence type="ECO:0000259" key="6">
    <source>
        <dbReference type="Pfam" id="PF21365"/>
    </source>
</evidence>
<dbReference type="Gene3D" id="2.60.40.1760">
    <property type="entry name" value="glycosyl hydrolase (family 31)"/>
    <property type="match status" value="1"/>
</dbReference>
<evidence type="ECO:0000256" key="2">
    <source>
        <dbReference type="RuleBase" id="RU361185"/>
    </source>
</evidence>